<name>A0A9X2XBZ4_9HYPH</name>
<proteinExistence type="predicted"/>
<accession>A0A9X2XBZ4</accession>
<dbReference type="CDD" id="cd24012">
    <property type="entry name" value="ASKHA_NBD_KDGal-kinase"/>
    <property type="match status" value="1"/>
</dbReference>
<dbReference type="Proteomes" id="UP001149009">
    <property type="component" value="Unassembled WGS sequence"/>
</dbReference>
<comment type="caution">
    <text evidence="1">The sequence shown here is derived from an EMBL/GenBank/DDBJ whole genome shotgun (WGS) entry which is preliminary data.</text>
</comment>
<dbReference type="EMBL" id="JAODNV010000021">
    <property type="protein sequence ID" value="MCT8991961.1"/>
    <property type="molecule type" value="Genomic_DNA"/>
</dbReference>
<dbReference type="Gene3D" id="3.30.420.310">
    <property type="entry name" value="2-keto-3-deoxy-galactonokinase, C-terminal domain"/>
    <property type="match status" value="1"/>
</dbReference>
<organism evidence="1 2">
    <name type="scientific">Chelativorans petroleitrophicus</name>
    <dbReference type="NCBI Taxonomy" id="2975484"/>
    <lineage>
        <taxon>Bacteria</taxon>
        <taxon>Pseudomonadati</taxon>
        <taxon>Pseudomonadota</taxon>
        <taxon>Alphaproteobacteria</taxon>
        <taxon>Hyphomicrobiales</taxon>
        <taxon>Phyllobacteriaceae</taxon>
        <taxon>Chelativorans</taxon>
    </lineage>
</organism>
<dbReference type="GO" id="GO:0034194">
    <property type="term" value="P:D-galactonate catabolic process"/>
    <property type="evidence" value="ECO:0007669"/>
    <property type="project" value="InterPro"/>
</dbReference>
<dbReference type="RefSeq" id="WP_261516915.1">
    <property type="nucleotide sequence ID" value="NZ_JAODNV010000021.1"/>
</dbReference>
<gene>
    <name evidence="1" type="ORF">NYR54_16970</name>
</gene>
<dbReference type="GO" id="GO:0008671">
    <property type="term" value="F:2-dehydro-3-deoxygalactonokinase activity"/>
    <property type="evidence" value="ECO:0007669"/>
    <property type="project" value="InterPro"/>
</dbReference>
<dbReference type="InterPro" id="IPR042257">
    <property type="entry name" value="DGOK_C"/>
</dbReference>
<reference evidence="1" key="1">
    <citation type="submission" date="2022-08" db="EMBL/GenBank/DDBJ databases">
        <title>Chelativorans sichuanense sp. nov., a paraffin oil-degrading bacterium isolated from a mixture of oil-based drill cuttings and paddy soil.</title>
        <authorList>
            <person name="Yu J."/>
            <person name="Liu H."/>
            <person name="Chen Q."/>
        </authorList>
    </citation>
    <scope>NUCLEOTIDE SEQUENCE</scope>
    <source>
        <strain evidence="1">SCAU 2101</strain>
    </source>
</reference>
<protein>
    <submittedName>
        <fullName evidence="1">2-dehydro-3-deoxygalactonokinase</fullName>
    </submittedName>
</protein>
<dbReference type="AlphaFoldDB" id="A0A9X2XBZ4"/>
<keyword evidence="2" id="KW-1185">Reference proteome</keyword>
<dbReference type="SUPFAM" id="SSF53067">
    <property type="entry name" value="Actin-like ATPase domain"/>
    <property type="match status" value="1"/>
</dbReference>
<dbReference type="InterPro" id="IPR007729">
    <property type="entry name" value="DGOK"/>
</dbReference>
<dbReference type="Gene3D" id="3.30.420.300">
    <property type="entry name" value="2-keto-3-deoxy-galactonokinase, substrate binding domain"/>
    <property type="match status" value="1"/>
</dbReference>
<dbReference type="Pfam" id="PF05035">
    <property type="entry name" value="DGOK"/>
    <property type="match status" value="1"/>
</dbReference>
<dbReference type="InterPro" id="IPR042258">
    <property type="entry name" value="DGOK_N"/>
</dbReference>
<sequence length="307" mass="32267">MTSAPFCAAVDWGTTNFRLWLLDAQGSVLGERSSGEGMRACLPDRFGPVLEAHLSALQAPAELPVIVAGMAGARGGWREAAYLDTPAPLDALHAHAVQVEGFGRDVRILPGVCQREGGREDVMRGEETQLAGAWAESRASGLFCLPGTHSKWARVEEGRLLSFTTYMTGELFALLSQHSTLHDMVAAGKGDETSPAFRDAVAEMLDGAGLTGKLFSIRAASLLSGDAAPDAKARLSGLLIGAEVAAMRKDLDAGAEVTLIAGGSTARAYETAFSNAGLACRTLDGQDLVRRGLFAAARALWPERKAA</sequence>
<dbReference type="InterPro" id="IPR043129">
    <property type="entry name" value="ATPase_NBD"/>
</dbReference>
<evidence type="ECO:0000313" key="2">
    <source>
        <dbReference type="Proteomes" id="UP001149009"/>
    </source>
</evidence>
<evidence type="ECO:0000313" key="1">
    <source>
        <dbReference type="EMBL" id="MCT8991961.1"/>
    </source>
</evidence>